<feature type="compositionally biased region" description="Basic and acidic residues" evidence="1">
    <location>
        <begin position="65"/>
        <end position="75"/>
    </location>
</feature>
<dbReference type="InterPro" id="IPR012669">
    <property type="entry name" value="Pectate_lyase"/>
</dbReference>
<feature type="signal peptide" evidence="2">
    <location>
        <begin position="1"/>
        <end position="19"/>
    </location>
</feature>
<evidence type="ECO:0000256" key="1">
    <source>
        <dbReference type="SAM" id="MobiDB-lite"/>
    </source>
</evidence>
<keyword evidence="4" id="KW-1185">Reference proteome</keyword>
<dbReference type="NCBIfam" id="TIGR02474">
    <property type="entry name" value="pec_lyase"/>
    <property type="match status" value="1"/>
</dbReference>
<proteinExistence type="predicted"/>
<dbReference type="Gene3D" id="1.50.10.20">
    <property type="match status" value="1"/>
</dbReference>
<evidence type="ECO:0000313" key="4">
    <source>
        <dbReference type="Proteomes" id="UP000321577"/>
    </source>
</evidence>
<dbReference type="SUPFAM" id="SSF81853">
    <property type="entry name" value="Family 10 polysaccharide lyase"/>
    <property type="match status" value="1"/>
</dbReference>
<dbReference type="OrthoDB" id="9804686at2"/>
<dbReference type="Pfam" id="PF09492">
    <property type="entry name" value="Pec_lyase"/>
    <property type="match status" value="1"/>
</dbReference>
<reference evidence="3 4" key="1">
    <citation type="submission" date="2019-07" db="EMBL/GenBank/DDBJ databases">
        <title>Whole genome shotgun sequence of Brevifollis gellanilyticus NBRC 108608.</title>
        <authorList>
            <person name="Hosoyama A."/>
            <person name="Uohara A."/>
            <person name="Ohji S."/>
            <person name="Ichikawa N."/>
        </authorList>
    </citation>
    <scope>NUCLEOTIDE SEQUENCE [LARGE SCALE GENOMIC DNA]</scope>
    <source>
        <strain evidence="3 4">NBRC 108608</strain>
    </source>
</reference>
<feature type="chain" id="PRO_5022110996" evidence="2">
    <location>
        <begin position="20"/>
        <end position="415"/>
    </location>
</feature>
<evidence type="ECO:0000313" key="3">
    <source>
        <dbReference type="EMBL" id="GEP41582.1"/>
    </source>
</evidence>
<keyword evidence="3" id="KW-0456">Lyase</keyword>
<comment type="caution">
    <text evidence="3">The sequence shown here is derived from an EMBL/GenBank/DDBJ whole genome shotgun (WGS) entry which is preliminary data.</text>
</comment>
<keyword evidence="2" id="KW-0732">Signal</keyword>
<dbReference type="GO" id="GO:0016829">
    <property type="term" value="F:lyase activity"/>
    <property type="evidence" value="ECO:0007669"/>
    <property type="project" value="UniProtKB-KW"/>
</dbReference>
<protein>
    <submittedName>
        <fullName evidence="3">Pectate lyase</fullName>
    </submittedName>
</protein>
<name>A0A512M4C9_9BACT</name>
<feature type="region of interest" description="Disordered" evidence="1">
    <location>
        <begin position="65"/>
        <end position="85"/>
    </location>
</feature>
<evidence type="ECO:0000256" key="2">
    <source>
        <dbReference type="SAM" id="SignalP"/>
    </source>
</evidence>
<organism evidence="3 4">
    <name type="scientific">Brevifollis gellanilyticus</name>
    <dbReference type="NCBI Taxonomy" id="748831"/>
    <lineage>
        <taxon>Bacteria</taxon>
        <taxon>Pseudomonadati</taxon>
        <taxon>Verrucomicrobiota</taxon>
        <taxon>Verrucomicrobiia</taxon>
        <taxon>Verrucomicrobiales</taxon>
        <taxon>Verrucomicrobiaceae</taxon>
    </lineage>
</organism>
<gene>
    <name evidence="3" type="ORF">BGE01nite_08730</name>
</gene>
<dbReference type="EMBL" id="BKAG01000004">
    <property type="protein sequence ID" value="GEP41582.1"/>
    <property type="molecule type" value="Genomic_DNA"/>
</dbReference>
<dbReference type="RefSeq" id="WP_146849042.1">
    <property type="nucleotide sequence ID" value="NZ_BKAG01000004.1"/>
</dbReference>
<accession>A0A512M4C9</accession>
<sequence>MKLPFLASLICLLALTSFAADDKPFTMLTDELIAKLPEAEKGAWTGYLAKSREFAVTERRILAEESQKAGLEKPKPAPGNSGEFEPDMDAAVETFADAANQKIAEVVISYQTPTGGWSKAVDYAAGTRQPGTQWTSQTGNAWHYCGTFDNRTTTEQLKFLAAVFTATKREDVKAALMKGLEYVFAAQYPNGGWPQNYPVETGYHEAITLNDDAMTHVLELLHDLAEGDNHFAFADAALKERAKAAFDRGIACYAAMQVKINGQPTVWCAQHHPLTLEPVKARAKEPPSLSGAESANLVKFLMRSGPTTPETVAMIEAALKWFDAHRITNLRKIKNDAGKTDYVTDEASTEVIWARFYDLTTGKPIFAGAQDGIVYNSFGEMAAKNKVAYDFFTTRPKEVLEKEEPRWRKRLEKEK</sequence>
<dbReference type="Proteomes" id="UP000321577">
    <property type="component" value="Unassembled WGS sequence"/>
</dbReference>
<dbReference type="AlphaFoldDB" id="A0A512M4C9"/>